<proteinExistence type="inferred from homology"/>
<dbReference type="PANTHER" id="PTHR43699">
    <property type="entry name" value="3-DEHYDROQUINATE DEHYDRATASE"/>
    <property type="match status" value="1"/>
</dbReference>
<dbReference type="GeneID" id="68573739"/>
<feature type="binding site" evidence="4">
    <location>
        <begin position="29"/>
        <end position="31"/>
    </location>
    <ligand>
        <name>3-dehydroquinate</name>
        <dbReference type="ChEBI" id="CHEBI:32364"/>
    </ligand>
</feature>
<dbReference type="HAMAP" id="MF_00214">
    <property type="entry name" value="AroD"/>
    <property type="match status" value="1"/>
</dbReference>
<feature type="binding site" evidence="4">
    <location>
        <position position="209"/>
    </location>
    <ligand>
        <name>3-dehydroquinate</name>
        <dbReference type="ChEBI" id="CHEBI:32364"/>
    </ligand>
</feature>
<sequence length="223" mass="23695">MEFTEFTLAASTDTLADEPAAREHADCLEFRLDLASDPLAALDDYDGALPVLATNRADWEGGAAADDDARLDALCEAVGHDAVEAVDIELESMLDGDGKRVRDAAWDADASVVVSVHDFEGTPLRQDMRGLLGNAVEYGDVGKLAVTAQDRQDALDLLTVTHEYAMADEPVATMAMGEAGRHTRAVAPVYGSKIGYAPVRAADATAPGQYDLETLRELVGELS</sequence>
<feature type="active site" description="Proton donor/acceptor" evidence="4">
    <location>
        <position position="117"/>
    </location>
</feature>
<comment type="caution">
    <text evidence="5">The sequence shown here is derived from an EMBL/GenBank/DDBJ whole genome shotgun (WGS) entry which is preliminary data.</text>
</comment>
<dbReference type="PANTHER" id="PTHR43699:SF1">
    <property type="entry name" value="3-DEHYDROQUINATE DEHYDRATASE"/>
    <property type="match status" value="1"/>
</dbReference>
<comment type="catalytic activity">
    <reaction evidence="1 4">
        <text>3-dehydroquinate = 3-dehydroshikimate + H2O</text>
        <dbReference type="Rhea" id="RHEA:21096"/>
        <dbReference type="ChEBI" id="CHEBI:15377"/>
        <dbReference type="ChEBI" id="CHEBI:16630"/>
        <dbReference type="ChEBI" id="CHEBI:32364"/>
        <dbReference type="EC" id="4.2.1.10"/>
    </reaction>
</comment>
<dbReference type="CDD" id="cd00502">
    <property type="entry name" value="DHQase_I"/>
    <property type="match status" value="1"/>
</dbReference>
<reference evidence="5 6" key="1">
    <citation type="journal article" date="2019" name="Int. J. Syst. Evol. Microbiol.">
        <title>The Global Catalogue of Microorganisms (GCM) 10K type strain sequencing project: providing services to taxonomists for standard genome sequencing and annotation.</title>
        <authorList>
            <consortium name="The Broad Institute Genomics Platform"/>
            <consortium name="The Broad Institute Genome Sequencing Center for Infectious Disease"/>
            <person name="Wu L."/>
            <person name="Ma J."/>
        </authorList>
    </citation>
    <scope>NUCLEOTIDE SEQUENCE [LARGE SCALE GENOMIC DNA]</scope>
    <source>
        <strain evidence="5 6">JCM 16327</strain>
    </source>
</reference>
<dbReference type="EMBL" id="BAAADU010000002">
    <property type="protein sequence ID" value="GAA0653334.1"/>
    <property type="molecule type" value="Genomic_DNA"/>
</dbReference>
<keyword evidence="4" id="KW-0057">Aromatic amino acid biosynthesis</keyword>
<feature type="binding site" evidence="4">
    <location>
        <position position="184"/>
    </location>
    <ligand>
        <name>3-dehydroquinate</name>
        <dbReference type="ChEBI" id="CHEBI:32364"/>
    </ligand>
</feature>
<dbReference type="EC" id="4.2.1.10" evidence="4"/>
<evidence type="ECO:0000313" key="6">
    <source>
        <dbReference type="Proteomes" id="UP001500194"/>
    </source>
</evidence>
<dbReference type="GO" id="GO:0009073">
    <property type="term" value="P:aromatic amino acid family biosynthetic process"/>
    <property type="evidence" value="ECO:0007669"/>
    <property type="project" value="UniProtKB-KW"/>
</dbReference>
<dbReference type="Pfam" id="PF01487">
    <property type="entry name" value="DHquinase_I"/>
    <property type="match status" value="1"/>
</dbReference>
<dbReference type="InterPro" id="IPR013785">
    <property type="entry name" value="Aldolase_TIM"/>
</dbReference>
<evidence type="ECO:0000313" key="5">
    <source>
        <dbReference type="EMBL" id="GAA0653334.1"/>
    </source>
</evidence>
<evidence type="ECO:0000256" key="1">
    <source>
        <dbReference type="ARBA" id="ARBA00001864"/>
    </source>
</evidence>
<keyword evidence="6" id="KW-1185">Reference proteome</keyword>
<dbReference type="GO" id="GO:0046279">
    <property type="term" value="P:3,4-dihydroxybenzoate biosynthetic process"/>
    <property type="evidence" value="ECO:0007669"/>
    <property type="project" value="TreeGrafter"/>
</dbReference>
<evidence type="ECO:0000256" key="4">
    <source>
        <dbReference type="HAMAP-Rule" id="MF_00214"/>
    </source>
</evidence>
<feature type="binding site" evidence="4">
    <location>
        <position position="205"/>
    </location>
    <ligand>
        <name>3-dehydroquinate</name>
        <dbReference type="ChEBI" id="CHEBI:32364"/>
    </ligand>
</feature>
<feature type="active site" description="Schiff-base intermediate with substrate" evidence="4">
    <location>
        <position position="143"/>
    </location>
</feature>
<comment type="similarity">
    <text evidence="4">Belongs to the type-I 3-dehydroquinase family.</text>
</comment>
<dbReference type="InterPro" id="IPR050146">
    <property type="entry name" value="Type-I_3-dehydroquinase"/>
</dbReference>
<keyword evidence="3 4" id="KW-0704">Schiff base</keyword>
<comment type="subunit">
    <text evidence="4">Homodimer.</text>
</comment>
<feature type="binding site" evidence="4">
    <location>
        <position position="56"/>
    </location>
    <ligand>
        <name>3-dehydroquinate</name>
        <dbReference type="ChEBI" id="CHEBI:32364"/>
    </ligand>
</feature>
<evidence type="ECO:0000256" key="3">
    <source>
        <dbReference type="ARBA" id="ARBA00023270"/>
    </source>
</evidence>
<dbReference type="GO" id="GO:0009423">
    <property type="term" value="P:chorismate biosynthetic process"/>
    <property type="evidence" value="ECO:0007669"/>
    <property type="project" value="UniProtKB-UniRule"/>
</dbReference>
<dbReference type="GO" id="GO:0008652">
    <property type="term" value="P:amino acid biosynthetic process"/>
    <property type="evidence" value="ECO:0007669"/>
    <property type="project" value="UniProtKB-KW"/>
</dbReference>
<dbReference type="InterPro" id="IPR001381">
    <property type="entry name" value="DHquinase_I"/>
</dbReference>
<comment type="pathway">
    <text evidence="4">Metabolic intermediate biosynthesis; chorismate biosynthesis; chorismate from D-erythrose 4-phosphate and phosphoenolpyruvate: step 3/7.</text>
</comment>
<name>A0AAV3T1I7_9EURY</name>
<dbReference type="AlphaFoldDB" id="A0AAV3T1I7"/>
<organism evidence="5 6">
    <name type="scientific">Salarchaeum japonicum</name>
    <dbReference type="NCBI Taxonomy" id="555573"/>
    <lineage>
        <taxon>Archaea</taxon>
        <taxon>Methanobacteriati</taxon>
        <taxon>Methanobacteriota</taxon>
        <taxon>Stenosarchaea group</taxon>
        <taxon>Halobacteria</taxon>
        <taxon>Halobacteriales</taxon>
        <taxon>Halobacteriaceae</taxon>
    </lineage>
</organism>
<accession>A0AAV3T1I7</accession>
<dbReference type="GO" id="GO:0003855">
    <property type="term" value="F:3-dehydroquinate dehydratase activity"/>
    <property type="evidence" value="ECO:0007669"/>
    <property type="project" value="UniProtKB-UniRule"/>
</dbReference>
<dbReference type="SUPFAM" id="SSF51569">
    <property type="entry name" value="Aldolase"/>
    <property type="match status" value="1"/>
</dbReference>
<comment type="function">
    <text evidence="4">Involved in the third step of the chorismate pathway, which leads to the biosynthesis of aromatic amino acids. Catalyzes the cis-dehydration of 3-dehydroquinate (DHQ) and introduces the first double bond of the aromatic ring to yield 3-dehydroshikimate.</text>
</comment>
<gene>
    <name evidence="4" type="primary">aroD</name>
    <name evidence="5" type="ORF">GCM10009019_15850</name>
</gene>
<keyword evidence="2 4" id="KW-0456">Lyase</keyword>
<dbReference type="Gene3D" id="3.20.20.70">
    <property type="entry name" value="Aldolase class I"/>
    <property type="match status" value="1"/>
</dbReference>
<evidence type="ECO:0000256" key="2">
    <source>
        <dbReference type="ARBA" id="ARBA00023239"/>
    </source>
</evidence>
<comment type="caution">
    <text evidence="4">Lacks conserved residue(s) required for the propagation of feature annotation.</text>
</comment>
<protein>
    <recommendedName>
        <fullName evidence="4">3-dehydroquinate dehydratase</fullName>
        <shortName evidence="4">3-dehydroquinase</shortName>
        <ecNumber evidence="4">4.2.1.10</ecNumber>
    </recommendedName>
    <alternativeName>
        <fullName evidence="4">Type I DHQase</fullName>
    </alternativeName>
    <alternativeName>
        <fullName evidence="4">Type I dehydroquinase</fullName>
        <shortName evidence="4">DHQ1</shortName>
    </alternativeName>
</protein>
<dbReference type="Proteomes" id="UP001500194">
    <property type="component" value="Unassembled WGS sequence"/>
</dbReference>
<dbReference type="RefSeq" id="WP_227260733.1">
    <property type="nucleotide sequence ID" value="NZ_BAAADU010000002.1"/>
</dbReference>
<keyword evidence="4" id="KW-0028">Amino-acid biosynthesis</keyword>